<dbReference type="Gene3D" id="2.10.70.10">
    <property type="entry name" value="Complement Module, domain 1"/>
    <property type="match status" value="1"/>
</dbReference>
<name>A0A9D3YKD5_DREPO</name>
<sequence length="74" mass="8162">MNCFHYTVSDCGPLPAPSEGTVTSQKGTTYGQTARYTCNPGYQLLGATTRLCQENGLWTEETPVCRKYGKWCCS</sequence>
<evidence type="ECO:0000256" key="3">
    <source>
        <dbReference type="ARBA" id="ARBA00023157"/>
    </source>
</evidence>
<dbReference type="CDD" id="cd00033">
    <property type="entry name" value="CCP"/>
    <property type="match status" value="1"/>
</dbReference>
<evidence type="ECO:0000259" key="5">
    <source>
        <dbReference type="PROSITE" id="PS50923"/>
    </source>
</evidence>
<keyword evidence="1" id="KW-0732">Signal</keyword>
<keyword evidence="4" id="KW-0768">Sushi</keyword>
<dbReference type="AlphaFoldDB" id="A0A9D3YKD5"/>
<dbReference type="EMBL" id="JAIWYP010000015">
    <property type="protein sequence ID" value="KAH3700404.1"/>
    <property type="molecule type" value="Genomic_DNA"/>
</dbReference>
<dbReference type="InterPro" id="IPR000436">
    <property type="entry name" value="Sushi_SCR_CCP_dom"/>
</dbReference>
<dbReference type="Pfam" id="PF00084">
    <property type="entry name" value="Sushi"/>
    <property type="match status" value="1"/>
</dbReference>
<reference evidence="6" key="2">
    <citation type="submission" date="2020-11" db="EMBL/GenBank/DDBJ databases">
        <authorList>
            <person name="McCartney M.A."/>
            <person name="Auch B."/>
            <person name="Kono T."/>
            <person name="Mallez S."/>
            <person name="Becker A."/>
            <person name="Gohl D.M."/>
            <person name="Silverstein K.A.T."/>
            <person name="Koren S."/>
            <person name="Bechman K.B."/>
            <person name="Herman A."/>
            <person name="Abrahante J.E."/>
            <person name="Garbe J."/>
        </authorList>
    </citation>
    <scope>NUCLEOTIDE SEQUENCE</scope>
    <source>
        <strain evidence="6">Duluth1</strain>
        <tissue evidence="6">Whole animal</tissue>
    </source>
</reference>
<dbReference type="PROSITE" id="PS50923">
    <property type="entry name" value="SUSHI"/>
    <property type="match status" value="1"/>
</dbReference>
<evidence type="ECO:0000313" key="6">
    <source>
        <dbReference type="EMBL" id="KAH3700404.1"/>
    </source>
</evidence>
<gene>
    <name evidence="6" type="ORF">DPMN_075380</name>
</gene>
<comment type="caution">
    <text evidence="6">The sequence shown here is derived from an EMBL/GenBank/DDBJ whole genome shotgun (WGS) entry which is preliminary data.</text>
</comment>
<feature type="disulfide bond" evidence="4">
    <location>
        <begin position="38"/>
        <end position="65"/>
    </location>
</feature>
<organism evidence="6 7">
    <name type="scientific">Dreissena polymorpha</name>
    <name type="common">Zebra mussel</name>
    <name type="synonym">Mytilus polymorpha</name>
    <dbReference type="NCBI Taxonomy" id="45954"/>
    <lineage>
        <taxon>Eukaryota</taxon>
        <taxon>Metazoa</taxon>
        <taxon>Spiralia</taxon>
        <taxon>Lophotrochozoa</taxon>
        <taxon>Mollusca</taxon>
        <taxon>Bivalvia</taxon>
        <taxon>Autobranchia</taxon>
        <taxon>Heteroconchia</taxon>
        <taxon>Euheterodonta</taxon>
        <taxon>Imparidentia</taxon>
        <taxon>Neoheterodontei</taxon>
        <taxon>Myida</taxon>
        <taxon>Dreissenoidea</taxon>
        <taxon>Dreissenidae</taxon>
        <taxon>Dreissena</taxon>
    </lineage>
</organism>
<protein>
    <recommendedName>
        <fullName evidence="5">Sushi domain-containing protein</fullName>
    </recommendedName>
</protein>
<evidence type="ECO:0000313" key="7">
    <source>
        <dbReference type="Proteomes" id="UP000828390"/>
    </source>
</evidence>
<keyword evidence="7" id="KW-1185">Reference proteome</keyword>
<dbReference type="InterPro" id="IPR051277">
    <property type="entry name" value="SEZ6_CSMD_C4BPB_Regulators"/>
</dbReference>
<comment type="caution">
    <text evidence="4">Lacks conserved residue(s) required for the propagation of feature annotation.</text>
</comment>
<evidence type="ECO:0000256" key="2">
    <source>
        <dbReference type="ARBA" id="ARBA00022737"/>
    </source>
</evidence>
<reference evidence="6" key="1">
    <citation type="journal article" date="2019" name="bioRxiv">
        <title>The Genome of the Zebra Mussel, Dreissena polymorpha: A Resource for Invasive Species Research.</title>
        <authorList>
            <person name="McCartney M.A."/>
            <person name="Auch B."/>
            <person name="Kono T."/>
            <person name="Mallez S."/>
            <person name="Zhang Y."/>
            <person name="Obille A."/>
            <person name="Becker A."/>
            <person name="Abrahante J.E."/>
            <person name="Garbe J."/>
            <person name="Badalamenti J.P."/>
            <person name="Herman A."/>
            <person name="Mangelson H."/>
            <person name="Liachko I."/>
            <person name="Sullivan S."/>
            <person name="Sone E.D."/>
            <person name="Koren S."/>
            <person name="Silverstein K.A.T."/>
            <person name="Beckman K.B."/>
            <person name="Gohl D.M."/>
        </authorList>
    </citation>
    <scope>NUCLEOTIDE SEQUENCE</scope>
    <source>
        <strain evidence="6">Duluth1</strain>
        <tissue evidence="6">Whole animal</tissue>
    </source>
</reference>
<dbReference type="Proteomes" id="UP000828390">
    <property type="component" value="Unassembled WGS sequence"/>
</dbReference>
<evidence type="ECO:0000256" key="1">
    <source>
        <dbReference type="ARBA" id="ARBA00022729"/>
    </source>
</evidence>
<proteinExistence type="predicted"/>
<dbReference type="SMART" id="SM00032">
    <property type="entry name" value="CCP"/>
    <property type="match status" value="1"/>
</dbReference>
<dbReference type="InterPro" id="IPR035976">
    <property type="entry name" value="Sushi/SCR/CCP_sf"/>
</dbReference>
<accession>A0A9D3YKD5</accession>
<dbReference type="PANTHER" id="PTHR45656">
    <property type="entry name" value="PROTEIN CBR-CLEC-78"/>
    <property type="match status" value="1"/>
</dbReference>
<dbReference type="SUPFAM" id="SSF57535">
    <property type="entry name" value="Complement control module/SCR domain"/>
    <property type="match status" value="1"/>
</dbReference>
<feature type="domain" description="Sushi" evidence="5">
    <location>
        <begin position="9"/>
        <end position="67"/>
    </location>
</feature>
<keyword evidence="2" id="KW-0677">Repeat</keyword>
<evidence type="ECO:0000256" key="4">
    <source>
        <dbReference type="PROSITE-ProRule" id="PRU00302"/>
    </source>
</evidence>
<dbReference type="PANTHER" id="PTHR45656:SF4">
    <property type="entry name" value="PROTEIN CBR-CLEC-78"/>
    <property type="match status" value="1"/>
</dbReference>
<keyword evidence="3 4" id="KW-1015">Disulfide bond</keyword>